<accession>A0AAV7N186</accession>
<dbReference type="InterPro" id="IPR003877">
    <property type="entry name" value="SPRY_dom"/>
</dbReference>
<feature type="domain" description="B30.2/SPRY" evidence="10">
    <location>
        <begin position="366"/>
        <end position="561"/>
    </location>
</feature>
<evidence type="ECO:0000256" key="1">
    <source>
        <dbReference type="ARBA" id="ARBA00022588"/>
    </source>
</evidence>
<dbReference type="InterPro" id="IPR017907">
    <property type="entry name" value="Znf_RING_CS"/>
</dbReference>
<dbReference type="SUPFAM" id="SSF49899">
    <property type="entry name" value="Concanavalin A-like lectins/glucanases"/>
    <property type="match status" value="1"/>
</dbReference>
<comment type="caution">
    <text evidence="11">The sequence shown here is derived from an EMBL/GenBank/DDBJ whole genome shotgun (WGS) entry which is preliminary data.</text>
</comment>
<keyword evidence="2" id="KW-0479">Metal-binding</keyword>
<keyword evidence="12" id="KW-1185">Reference proteome</keyword>
<dbReference type="PANTHER" id="PTHR25465">
    <property type="entry name" value="B-BOX DOMAIN CONTAINING"/>
    <property type="match status" value="1"/>
</dbReference>
<dbReference type="PRINTS" id="PR01407">
    <property type="entry name" value="BUTYPHLNCDUF"/>
</dbReference>
<dbReference type="SMART" id="SM00336">
    <property type="entry name" value="BBOX"/>
    <property type="match status" value="1"/>
</dbReference>
<dbReference type="InterPro" id="IPR058030">
    <property type="entry name" value="TRIM8/14/16/25/29/45/65_CC"/>
</dbReference>
<dbReference type="SUPFAM" id="SSF57845">
    <property type="entry name" value="B-box zinc-binding domain"/>
    <property type="match status" value="1"/>
</dbReference>
<feature type="domain" description="B box-type" evidence="9">
    <location>
        <begin position="142"/>
        <end position="183"/>
    </location>
</feature>
<dbReference type="PROSITE" id="PS50119">
    <property type="entry name" value="ZF_BBOX"/>
    <property type="match status" value="1"/>
</dbReference>
<evidence type="ECO:0000256" key="3">
    <source>
        <dbReference type="ARBA" id="ARBA00022771"/>
    </source>
</evidence>
<dbReference type="InterPro" id="IPR013320">
    <property type="entry name" value="ConA-like_dom_sf"/>
</dbReference>
<evidence type="ECO:0000259" key="8">
    <source>
        <dbReference type="PROSITE" id="PS50089"/>
    </source>
</evidence>
<dbReference type="PROSITE" id="PS50089">
    <property type="entry name" value="ZF_RING_2"/>
    <property type="match status" value="1"/>
</dbReference>
<keyword evidence="1" id="KW-0399">Innate immunity</keyword>
<keyword evidence="6" id="KW-0175">Coiled coil</keyword>
<feature type="domain" description="RING-type" evidence="8">
    <location>
        <begin position="18"/>
        <end position="61"/>
    </location>
</feature>
<name>A0AAV7N186_PLEWA</name>
<dbReference type="InterPro" id="IPR000315">
    <property type="entry name" value="Znf_B-box"/>
</dbReference>
<evidence type="ECO:0000313" key="12">
    <source>
        <dbReference type="Proteomes" id="UP001066276"/>
    </source>
</evidence>
<dbReference type="CDD" id="cd19769">
    <property type="entry name" value="Bbox2_TRIM16-like"/>
    <property type="match status" value="1"/>
</dbReference>
<dbReference type="GO" id="GO:0008270">
    <property type="term" value="F:zinc ion binding"/>
    <property type="evidence" value="ECO:0007669"/>
    <property type="project" value="UniProtKB-KW"/>
</dbReference>
<dbReference type="Gene3D" id="4.10.830.40">
    <property type="match status" value="1"/>
</dbReference>
<sequence>MATSQRMSCADLGGELNCSICLTVYQDPVMLSCGHNFCKSCIRNTWDHEEPSNLFRCPDCSKTYHKRPHLRRNWKLCNMVNFYRYTRVKKETDPALSCTYCLGFQSQAMKLCLQCEMLLCEKHLRKHNERAAHVLADPATPLESRRCTAHGELLSYYCADENDYLCVSCCLLGQHRNHTIRLLSEASDKKKSMMRATIQKLSVWREDTKQRIDQLLVSARDFSKEMTCLKANASALFSDIRRQLTIREQQVLEKIDAEEARTVLQMTTDIQELENDQAVFTEKILQLMELSTVQDPLALLQQFNAYDMKDNGGSSFKDGDFSNISSEDKIQFNDAEDCNQENSPQHDQNLVKKLCLVTLQTTLNNCLEMLPQLKSNRGFNIQGTTDLVLDVSTAAAKTGLAVSSDLKTASHSTVKREFIVTRQQFTEHPQVLSCKIFSHFGQYYWEVETSDTGQWAVGVAYPSIKRSGKGSALGWNAESWCLQWNNGCLTALHDSQCWAVKRACPSLLGIHLNCDAGELSFYSISDSVVHMYTFTDDFTDVLHPAFFVDKGAWIKIKSLPS</sequence>
<dbReference type="InterPro" id="IPR013083">
    <property type="entry name" value="Znf_RING/FYVE/PHD"/>
</dbReference>
<evidence type="ECO:0000313" key="11">
    <source>
        <dbReference type="EMBL" id="KAJ1109214.1"/>
    </source>
</evidence>
<dbReference type="Gene3D" id="2.60.120.920">
    <property type="match status" value="1"/>
</dbReference>
<dbReference type="SUPFAM" id="SSF57850">
    <property type="entry name" value="RING/U-box"/>
    <property type="match status" value="1"/>
</dbReference>
<dbReference type="Pfam" id="PF13445">
    <property type="entry name" value="zf-RING_UBOX"/>
    <property type="match status" value="1"/>
</dbReference>
<protein>
    <submittedName>
        <fullName evidence="11">Uncharacterized protein</fullName>
    </submittedName>
</protein>
<evidence type="ECO:0000256" key="6">
    <source>
        <dbReference type="ARBA" id="ARBA00023054"/>
    </source>
</evidence>
<dbReference type="InterPro" id="IPR001841">
    <property type="entry name" value="Znf_RING"/>
</dbReference>
<dbReference type="InterPro" id="IPR001870">
    <property type="entry name" value="B30.2/SPRY"/>
</dbReference>
<dbReference type="Gene3D" id="3.30.40.10">
    <property type="entry name" value="Zinc/RING finger domain, C3HC4 (zinc finger)"/>
    <property type="match status" value="1"/>
</dbReference>
<keyword evidence="4" id="KW-0862">Zinc</keyword>
<reference evidence="11" key="1">
    <citation type="journal article" date="2022" name="bioRxiv">
        <title>Sequencing and chromosome-scale assembly of the giantPleurodeles waltlgenome.</title>
        <authorList>
            <person name="Brown T."/>
            <person name="Elewa A."/>
            <person name="Iarovenko S."/>
            <person name="Subramanian E."/>
            <person name="Araus A.J."/>
            <person name="Petzold A."/>
            <person name="Susuki M."/>
            <person name="Suzuki K.-i.T."/>
            <person name="Hayashi T."/>
            <person name="Toyoda A."/>
            <person name="Oliveira C."/>
            <person name="Osipova E."/>
            <person name="Leigh N.D."/>
            <person name="Simon A."/>
            <person name="Yun M.H."/>
        </authorList>
    </citation>
    <scope>NUCLEOTIDE SEQUENCE</scope>
    <source>
        <strain evidence="11">20211129_DDA</strain>
        <tissue evidence="11">Liver</tissue>
    </source>
</reference>
<dbReference type="SMART" id="SM00449">
    <property type="entry name" value="SPRY"/>
    <property type="match status" value="1"/>
</dbReference>
<dbReference type="PROSITE" id="PS50188">
    <property type="entry name" value="B302_SPRY"/>
    <property type="match status" value="1"/>
</dbReference>
<dbReference type="InterPro" id="IPR006574">
    <property type="entry name" value="PRY"/>
</dbReference>
<evidence type="ECO:0000256" key="4">
    <source>
        <dbReference type="ARBA" id="ARBA00022833"/>
    </source>
</evidence>
<dbReference type="GO" id="GO:0045087">
    <property type="term" value="P:innate immune response"/>
    <property type="evidence" value="ECO:0007669"/>
    <property type="project" value="UniProtKB-KW"/>
</dbReference>
<evidence type="ECO:0000259" key="9">
    <source>
        <dbReference type="PROSITE" id="PS50119"/>
    </source>
</evidence>
<evidence type="ECO:0000256" key="2">
    <source>
        <dbReference type="ARBA" id="ARBA00022723"/>
    </source>
</evidence>
<dbReference type="InterPro" id="IPR051051">
    <property type="entry name" value="E3_ubiq-ligase_TRIM/RNF"/>
</dbReference>
<dbReference type="EMBL" id="JANPWB010000013">
    <property type="protein sequence ID" value="KAJ1109214.1"/>
    <property type="molecule type" value="Genomic_DNA"/>
</dbReference>
<dbReference type="InterPro" id="IPR027370">
    <property type="entry name" value="Znf-RING_euk"/>
</dbReference>
<keyword evidence="3 7" id="KW-0863">Zinc-finger</keyword>
<dbReference type="SMART" id="SM00589">
    <property type="entry name" value="PRY"/>
    <property type="match status" value="1"/>
</dbReference>
<dbReference type="Gene3D" id="3.30.160.60">
    <property type="entry name" value="Classic Zinc Finger"/>
    <property type="match status" value="1"/>
</dbReference>
<evidence type="ECO:0000259" key="10">
    <source>
        <dbReference type="PROSITE" id="PS50188"/>
    </source>
</evidence>
<proteinExistence type="predicted"/>
<dbReference type="Pfam" id="PF00622">
    <property type="entry name" value="SPRY"/>
    <property type="match status" value="1"/>
</dbReference>
<evidence type="ECO:0000256" key="5">
    <source>
        <dbReference type="ARBA" id="ARBA00022859"/>
    </source>
</evidence>
<dbReference type="InterPro" id="IPR043136">
    <property type="entry name" value="B30.2/SPRY_sf"/>
</dbReference>
<dbReference type="PROSITE" id="PS00518">
    <property type="entry name" value="ZF_RING_1"/>
    <property type="match status" value="1"/>
</dbReference>
<dbReference type="GO" id="GO:0005737">
    <property type="term" value="C:cytoplasm"/>
    <property type="evidence" value="ECO:0007669"/>
    <property type="project" value="UniProtKB-ARBA"/>
</dbReference>
<evidence type="ECO:0000256" key="7">
    <source>
        <dbReference type="PROSITE-ProRule" id="PRU00024"/>
    </source>
</evidence>
<dbReference type="Pfam" id="PF25600">
    <property type="entry name" value="TRIM_CC"/>
    <property type="match status" value="1"/>
</dbReference>
<keyword evidence="5" id="KW-0391">Immunity</keyword>
<gene>
    <name evidence="11" type="ORF">NDU88_006577</name>
</gene>
<organism evidence="11 12">
    <name type="scientific">Pleurodeles waltl</name>
    <name type="common">Iberian ribbed newt</name>
    <dbReference type="NCBI Taxonomy" id="8319"/>
    <lineage>
        <taxon>Eukaryota</taxon>
        <taxon>Metazoa</taxon>
        <taxon>Chordata</taxon>
        <taxon>Craniata</taxon>
        <taxon>Vertebrata</taxon>
        <taxon>Euteleostomi</taxon>
        <taxon>Amphibia</taxon>
        <taxon>Batrachia</taxon>
        <taxon>Caudata</taxon>
        <taxon>Salamandroidea</taxon>
        <taxon>Salamandridae</taxon>
        <taxon>Pleurodelinae</taxon>
        <taxon>Pleurodeles</taxon>
    </lineage>
</organism>
<dbReference type="Pfam" id="PF00643">
    <property type="entry name" value="zf-B_box"/>
    <property type="match status" value="1"/>
</dbReference>
<dbReference type="AlphaFoldDB" id="A0AAV7N186"/>
<dbReference type="InterPro" id="IPR003879">
    <property type="entry name" value="Butyrophylin_SPRY"/>
</dbReference>
<dbReference type="Proteomes" id="UP001066276">
    <property type="component" value="Chromosome 9"/>
</dbReference>
<dbReference type="SMART" id="SM00184">
    <property type="entry name" value="RING"/>
    <property type="match status" value="1"/>
</dbReference>
<dbReference type="PANTHER" id="PTHR25465:SF44">
    <property type="entry name" value="NOVEL C3HC4 TYPE (RING FINGER) AND B-BOX ZINC FINGER PROTEIN WITH SPRY DOMAIN"/>
    <property type="match status" value="1"/>
</dbReference>